<evidence type="ECO:0000256" key="1">
    <source>
        <dbReference type="ARBA" id="ARBA00001971"/>
    </source>
</evidence>
<evidence type="ECO:0000256" key="7">
    <source>
        <dbReference type="ARBA" id="ARBA00023033"/>
    </source>
</evidence>
<keyword evidence="8" id="KW-0732">Signal</keyword>
<dbReference type="InterPro" id="IPR001128">
    <property type="entry name" value="Cyt_P450"/>
</dbReference>
<gene>
    <name evidence="9" type="ORF">FNV43_RR14922</name>
</gene>
<feature type="chain" id="PRO_5035460247" description="Cytochrome P450" evidence="8">
    <location>
        <begin position="24"/>
        <end position="252"/>
    </location>
</feature>
<dbReference type="Pfam" id="PF00067">
    <property type="entry name" value="p450"/>
    <property type="match status" value="1"/>
</dbReference>
<dbReference type="EMBL" id="VOIH02000006">
    <property type="protein sequence ID" value="KAF3445228.1"/>
    <property type="molecule type" value="Genomic_DNA"/>
</dbReference>
<feature type="signal peptide" evidence="8">
    <location>
        <begin position="1"/>
        <end position="23"/>
    </location>
</feature>
<keyword evidence="7" id="KW-0503">Monooxygenase</keyword>
<evidence type="ECO:0000256" key="8">
    <source>
        <dbReference type="SAM" id="SignalP"/>
    </source>
</evidence>
<evidence type="ECO:0008006" key="11">
    <source>
        <dbReference type="Google" id="ProtNLM"/>
    </source>
</evidence>
<organism evidence="9 10">
    <name type="scientific">Rhamnella rubrinervis</name>
    <dbReference type="NCBI Taxonomy" id="2594499"/>
    <lineage>
        <taxon>Eukaryota</taxon>
        <taxon>Viridiplantae</taxon>
        <taxon>Streptophyta</taxon>
        <taxon>Embryophyta</taxon>
        <taxon>Tracheophyta</taxon>
        <taxon>Spermatophyta</taxon>
        <taxon>Magnoliopsida</taxon>
        <taxon>eudicotyledons</taxon>
        <taxon>Gunneridae</taxon>
        <taxon>Pentapetalae</taxon>
        <taxon>rosids</taxon>
        <taxon>fabids</taxon>
        <taxon>Rosales</taxon>
        <taxon>Rhamnaceae</taxon>
        <taxon>rhamnoid group</taxon>
        <taxon>Rhamneae</taxon>
        <taxon>Rhamnella</taxon>
    </lineage>
</organism>
<protein>
    <recommendedName>
        <fullName evidence="11">Cytochrome P450</fullName>
    </recommendedName>
</protein>
<dbReference type="GO" id="GO:0020037">
    <property type="term" value="F:heme binding"/>
    <property type="evidence" value="ECO:0007669"/>
    <property type="project" value="InterPro"/>
</dbReference>
<keyword evidence="4" id="KW-0479">Metal-binding</keyword>
<comment type="cofactor">
    <cofactor evidence="1">
        <name>heme</name>
        <dbReference type="ChEBI" id="CHEBI:30413"/>
    </cofactor>
</comment>
<dbReference type="InterPro" id="IPR036396">
    <property type="entry name" value="Cyt_P450_sf"/>
</dbReference>
<dbReference type="GO" id="GO:0005506">
    <property type="term" value="F:iron ion binding"/>
    <property type="evidence" value="ECO:0007669"/>
    <property type="project" value="InterPro"/>
</dbReference>
<dbReference type="GO" id="GO:0004497">
    <property type="term" value="F:monooxygenase activity"/>
    <property type="evidence" value="ECO:0007669"/>
    <property type="project" value="UniProtKB-KW"/>
</dbReference>
<comment type="caution">
    <text evidence="9">The sequence shown here is derived from an EMBL/GenBank/DDBJ whole genome shotgun (WGS) entry which is preliminary data.</text>
</comment>
<proteinExistence type="inferred from homology"/>
<keyword evidence="6" id="KW-0408">Iron</keyword>
<evidence type="ECO:0000313" key="10">
    <source>
        <dbReference type="Proteomes" id="UP000796880"/>
    </source>
</evidence>
<evidence type="ECO:0000256" key="2">
    <source>
        <dbReference type="ARBA" id="ARBA00010617"/>
    </source>
</evidence>
<keyword evidence="10" id="KW-1185">Reference proteome</keyword>
<dbReference type="SUPFAM" id="SSF48264">
    <property type="entry name" value="Cytochrome P450"/>
    <property type="match status" value="1"/>
</dbReference>
<dbReference type="Proteomes" id="UP000796880">
    <property type="component" value="Unassembled WGS sequence"/>
</dbReference>
<comment type="similarity">
    <text evidence="2">Belongs to the cytochrome P450 family.</text>
</comment>
<dbReference type="OrthoDB" id="1191043at2759"/>
<evidence type="ECO:0000313" key="9">
    <source>
        <dbReference type="EMBL" id="KAF3445228.1"/>
    </source>
</evidence>
<evidence type="ECO:0000256" key="3">
    <source>
        <dbReference type="ARBA" id="ARBA00022617"/>
    </source>
</evidence>
<dbReference type="PANTHER" id="PTHR24296">
    <property type="entry name" value="CYTOCHROME P450"/>
    <property type="match status" value="1"/>
</dbReference>
<keyword evidence="5" id="KW-0560">Oxidoreductase</keyword>
<keyword evidence="3" id="KW-0349">Heme</keyword>
<dbReference type="AlphaFoldDB" id="A0A8K0H492"/>
<dbReference type="Gene3D" id="1.10.630.10">
    <property type="entry name" value="Cytochrome P450"/>
    <property type="match status" value="1"/>
</dbReference>
<accession>A0A8K0H492</accession>
<evidence type="ECO:0000256" key="5">
    <source>
        <dbReference type="ARBA" id="ARBA00023002"/>
    </source>
</evidence>
<evidence type="ECO:0000256" key="4">
    <source>
        <dbReference type="ARBA" id="ARBA00022723"/>
    </source>
</evidence>
<reference evidence="9" key="1">
    <citation type="submission" date="2020-03" db="EMBL/GenBank/DDBJ databases">
        <title>A high-quality chromosome-level genome assembly of a woody plant with both climbing and erect habits, Rhamnella rubrinervis.</title>
        <authorList>
            <person name="Lu Z."/>
            <person name="Yang Y."/>
            <person name="Zhu X."/>
            <person name="Sun Y."/>
        </authorList>
    </citation>
    <scope>NUCLEOTIDE SEQUENCE</scope>
    <source>
        <strain evidence="9">BYM</strain>
        <tissue evidence="9">Leaf</tissue>
    </source>
</reference>
<evidence type="ECO:0000256" key="6">
    <source>
        <dbReference type="ARBA" id="ARBA00023004"/>
    </source>
</evidence>
<dbReference type="GO" id="GO:0016705">
    <property type="term" value="F:oxidoreductase activity, acting on paired donors, with incorporation or reduction of molecular oxygen"/>
    <property type="evidence" value="ECO:0007669"/>
    <property type="project" value="InterPro"/>
</dbReference>
<sequence length="252" mass="29371">MAMEILAVICLLFLLLLIHHWRKQRNAAIPTNWPIFGMMPGLVQNIPRVHDFATEALKSSGGTEEIKGPWFANFDFWVTCDPTNMHYILNTNFANYPKGPEFQKMFEPFGYGIINSESHLWKNQRKMLLSIIGHTKFESYMEKTFERKVLHGLIPVLDHVSKARIKVDLQDVFQRLTFDNISILVLGIDPLSLSIDFPNVAYKNAFDDVEEMIFRRHFKPETLWKLQRWLQIGGEKKLTKSLKVLMNSYTNP</sequence>
<name>A0A8K0H492_9ROSA</name>